<dbReference type="EMBL" id="KV450471">
    <property type="protein sequence ID" value="OAY22228.1"/>
    <property type="molecule type" value="Genomic_DNA"/>
</dbReference>
<comment type="similarity">
    <text evidence="1">Belongs to the plant acyltransferase family.</text>
</comment>
<dbReference type="InterPro" id="IPR023213">
    <property type="entry name" value="CAT-like_dom_sf"/>
</dbReference>
<evidence type="ECO:0000313" key="4">
    <source>
        <dbReference type="EMBL" id="OAY22228.1"/>
    </source>
</evidence>
<evidence type="ECO:0000256" key="2">
    <source>
        <dbReference type="ARBA" id="ARBA00022679"/>
    </source>
</evidence>
<dbReference type="AlphaFoldDB" id="A0A199UCQ5"/>
<keyword evidence="2" id="KW-0808">Transferase</keyword>
<dbReference type="Pfam" id="PF02458">
    <property type="entry name" value="Transferase"/>
    <property type="match status" value="1"/>
</dbReference>
<dbReference type="PANTHER" id="PTHR31623:SF20">
    <property type="entry name" value="VINORINE SYNTHASE-LIKE"/>
    <property type="match status" value="1"/>
</dbReference>
<gene>
    <name evidence="4" type="ORF">MANES_S019900</name>
</gene>
<dbReference type="Gene3D" id="3.30.559.10">
    <property type="entry name" value="Chloramphenicol acetyltransferase-like domain"/>
    <property type="match status" value="2"/>
</dbReference>
<evidence type="ECO:0000256" key="3">
    <source>
        <dbReference type="ARBA" id="ARBA00023315"/>
    </source>
</evidence>
<keyword evidence="3" id="KW-0012">Acyltransferase</keyword>
<organism evidence="4">
    <name type="scientific">Manihot esculenta</name>
    <name type="common">Cassava</name>
    <name type="synonym">Jatropha manihot</name>
    <dbReference type="NCBI Taxonomy" id="3983"/>
    <lineage>
        <taxon>Eukaryota</taxon>
        <taxon>Viridiplantae</taxon>
        <taxon>Streptophyta</taxon>
        <taxon>Embryophyta</taxon>
        <taxon>Tracheophyta</taxon>
        <taxon>Spermatophyta</taxon>
        <taxon>Magnoliopsida</taxon>
        <taxon>eudicotyledons</taxon>
        <taxon>Gunneridae</taxon>
        <taxon>Pentapetalae</taxon>
        <taxon>rosids</taxon>
        <taxon>fabids</taxon>
        <taxon>Malpighiales</taxon>
        <taxon>Euphorbiaceae</taxon>
        <taxon>Crotonoideae</taxon>
        <taxon>Manihoteae</taxon>
        <taxon>Manihot</taxon>
    </lineage>
</organism>
<dbReference type="STRING" id="3983.A0A199UCQ5"/>
<proteinExistence type="inferred from homology"/>
<protein>
    <submittedName>
        <fullName evidence="4">Uncharacterized protein</fullName>
    </submittedName>
</protein>
<evidence type="ECO:0000256" key="1">
    <source>
        <dbReference type="ARBA" id="ARBA00009861"/>
    </source>
</evidence>
<dbReference type="GO" id="GO:0016746">
    <property type="term" value="F:acyltransferase activity"/>
    <property type="evidence" value="ECO:0007669"/>
    <property type="project" value="UniProtKB-KW"/>
</dbReference>
<reference evidence="4" key="1">
    <citation type="submission" date="2016-02" db="EMBL/GenBank/DDBJ databases">
        <title>WGS assembly of Manihot esculenta.</title>
        <authorList>
            <person name="Bredeson J.V."/>
            <person name="Prochnik S.E."/>
            <person name="Lyons J.B."/>
            <person name="Schmutz J."/>
            <person name="Grimwood J."/>
            <person name="Vrebalov J."/>
            <person name="Bart R.S."/>
            <person name="Amuge T."/>
            <person name="Ferguson M.E."/>
            <person name="Green R."/>
            <person name="Putnam N."/>
            <person name="Stites J."/>
            <person name="Rounsley S."/>
            <person name="Rokhsar D.S."/>
        </authorList>
    </citation>
    <scope>NUCLEOTIDE SEQUENCE [LARGE SCALE GENOMIC DNA]</scope>
    <source>
        <tissue evidence="4">Leaf</tissue>
    </source>
</reference>
<accession>A0A199UCQ5</accession>
<name>A0A199UCQ5_MANES</name>
<sequence length="445" mass="50598">MEVHIVAREVIKPCSLAIQHQKPYKFSLFDQLTPTTYVPVIYFYPNNNNSEPNLIRQTLTHLKESLSQTLDLYYPFSGRTNDNLYVDRFDEGVPFFEAKVKCSMSDFLKRHETEWLNRFLPCRPFTKEVNMSIPFFAFQVTIFTCGGIALGWCMSHKLFDGLTASAFVTTWASIFRGELQDVIKPDLNEASLVFPPKISFPQKHLSLMESLWFTKANYVTRRFVFDAKAISTLRDRTKGKLAVPPSRIETLSCFIWKCSMTASKIISGTTKPSILAEAVNLRQKTKPPMSDASSGNLFWWAIAVANPTDTNTELHDLVGLLSEAIAVYKSDYTHTLQGEDGFEILSDYCDQLEELFSLEKPDIFAFTSWSHMSLTRPNFGWGEPFWVGVMGKAGAEFRNLTVFIDTTDGKGIEAWITLDEQRMAILQHDPEFLAFASPNPRISSL</sequence>
<dbReference type="PANTHER" id="PTHR31623">
    <property type="entry name" value="F21J9.9"/>
    <property type="match status" value="1"/>
</dbReference>